<dbReference type="SMART" id="SM00408">
    <property type="entry name" value="IGc2"/>
    <property type="match status" value="5"/>
</dbReference>
<evidence type="ECO:0000256" key="7">
    <source>
        <dbReference type="ARBA" id="ARBA00023157"/>
    </source>
</evidence>
<feature type="domain" description="Fibronectin type-III" evidence="13">
    <location>
        <begin position="643"/>
        <end position="736"/>
    </location>
</feature>
<feature type="domain" description="Ig-like" evidence="12">
    <location>
        <begin position="119"/>
        <end position="208"/>
    </location>
</feature>
<dbReference type="EMBL" id="CAJFDI010000003">
    <property type="protein sequence ID" value="CAD5222804.1"/>
    <property type="molecule type" value="Genomic_DNA"/>
</dbReference>
<dbReference type="Pfam" id="PF07679">
    <property type="entry name" value="I-set"/>
    <property type="match status" value="3"/>
</dbReference>
<dbReference type="PROSITE" id="PS50835">
    <property type="entry name" value="IG_LIKE"/>
    <property type="match status" value="5"/>
</dbReference>
<dbReference type="SUPFAM" id="SSF49265">
    <property type="entry name" value="Fibronectin type III"/>
    <property type="match status" value="2"/>
</dbReference>
<dbReference type="Proteomes" id="UP000659654">
    <property type="component" value="Unassembled WGS sequence"/>
</dbReference>
<gene>
    <name evidence="14" type="ORF">BXYJ_LOCUS7662</name>
</gene>
<dbReference type="InterPro" id="IPR013106">
    <property type="entry name" value="Ig_V-set"/>
</dbReference>
<dbReference type="GO" id="GO:0030424">
    <property type="term" value="C:axon"/>
    <property type="evidence" value="ECO:0007669"/>
    <property type="project" value="TreeGrafter"/>
</dbReference>
<dbReference type="OrthoDB" id="428111at2759"/>
<dbReference type="InterPro" id="IPR013783">
    <property type="entry name" value="Ig-like_fold"/>
</dbReference>
<evidence type="ECO:0000256" key="8">
    <source>
        <dbReference type="ARBA" id="ARBA00023319"/>
    </source>
</evidence>
<comment type="subcellular location">
    <subcellularLocation>
        <location evidence="1">Membrane</location>
        <topology evidence="1">Single-pass membrane protein</topology>
    </subcellularLocation>
</comment>
<keyword evidence="8" id="KW-0393">Immunoglobulin domain</keyword>
<feature type="domain" description="Fibronectin type-III" evidence="13">
    <location>
        <begin position="740"/>
        <end position="832"/>
    </location>
</feature>
<protein>
    <submittedName>
        <fullName evidence="14">(pine wood nematode) hypothetical protein</fullName>
    </submittedName>
</protein>
<feature type="domain" description="Fibronectin type-III" evidence="13">
    <location>
        <begin position="529"/>
        <end position="626"/>
    </location>
</feature>
<dbReference type="FunFam" id="2.60.40.10:FF:000008">
    <property type="entry name" value="roundabout homolog 2 isoform X2"/>
    <property type="match status" value="2"/>
</dbReference>
<dbReference type="InterPro" id="IPR007110">
    <property type="entry name" value="Ig-like_dom"/>
</dbReference>
<feature type="domain" description="Ig-like" evidence="12">
    <location>
        <begin position="416"/>
        <end position="508"/>
    </location>
</feature>
<dbReference type="SMR" id="A0A7I8WGC1"/>
<dbReference type="GO" id="GO:0098609">
    <property type="term" value="P:cell-cell adhesion"/>
    <property type="evidence" value="ECO:0007669"/>
    <property type="project" value="TreeGrafter"/>
</dbReference>
<reference evidence="14" key="1">
    <citation type="submission" date="2020-09" db="EMBL/GenBank/DDBJ databases">
        <authorList>
            <person name="Kikuchi T."/>
        </authorList>
    </citation>
    <scope>NUCLEOTIDE SEQUENCE</scope>
    <source>
        <strain evidence="14">Ka4C1</strain>
    </source>
</reference>
<dbReference type="AlphaFoldDB" id="A0A7I8WGC1"/>
<feature type="compositionally biased region" description="Basic and acidic residues" evidence="9">
    <location>
        <begin position="1159"/>
        <end position="1169"/>
    </location>
</feature>
<organism evidence="14 15">
    <name type="scientific">Bursaphelenchus xylophilus</name>
    <name type="common">Pinewood nematode worm</name>
    <name type="synonym">Aphelenchoides xylophilus</name>
    <dbReference type="NCBI Taxonomy" id="6326"/>
    <lineage>
        <taxon>Eukaryota</taxon>
        <taxon>Metazoa</taxon>
        <taxon>Ecdysozoa</taxon>
        <taxon>Nematoda</taxon>
        <taxon>Chromadorea</taxon>
        <taxon>Rhabditida</taxon>
        <taxon>Tylenchina</taxon>
        <taxon>Tylenchomorpha</taxon>
        <taxon>Aphelenchoidea</taxon>
        <taxon>Aphelenchoididae</taxon>
        <taxon>Bursaphelenchus</taxon>
    </lineage>
</organism>
<keyword evidence="6 10" id="KW-0472">Membrane</keyword>
<dbReference type="SMART" id="SM00406">
    <property type="entry name" value="IGv"/>
    <property type="match status" value="4"/>
</dbReference>
<dbReference type="InterPro" id="IPR003961">
    <property type="entry name" value="FN3_dom"/>
</dbReference>
<evidence type="ECO:0000259" key="13">
    <source>
        <dbReference type="PROSITE" id="PS50853"/>
    </source>
</evidence>
<dbReference type="InterPro" id="IPR003598">
    <property type="entry name" value="Ig_sub2"/>
</dbReference>
<dbReference type="SMART" id="SM00409">
    <property type="entry name" value="IG"/>
    <property type="match status" value="5"/>
</dbReference>
<evidence type="ECO:0000256" key="9">
    <source>
        <dbReference type="SAM" id="MobiDB-lite"/>
    </source>
</evidence>
<comment type="caution">
    <text evidence="14">The sequence shown here is derived from an EMBL/GenBank/DDBJ whole genome shotgun (WGS) entry which is preliminary data.</text>
</comment>
<feature type="domain" description="Ig-like" evidence="12">
    <location>
        <begin position="211"/>
        <end position="307"/>
    </location>
</feature>
<feature type="domain" description="Ig-like" evidence="12">
    <location>
        <begin position="312"/>
        <end position="404"/>
    </location>
</feature>
<dbReference type="CDD" id="cd00063">
    <property type="entry name" value="FN3"/>
    <property type="match status" value="3"/>
</dbReference>
<dbReference type="SMART" id="SM00060">
    <property type="entry name" value="FN3"/>
    <property type="match status" value="3"/>
</dbReference>
<keyword evidence="5 10" id="KW-1133">Transmembrane helix</keyword>
<keyword evidence="15" id="KW-1185">Reference proteome</keyword>
<feature type="compositionally biased region" description="Polar residues" evidence="9">
    <location>
        <begin position="1027"/>
        <end position="1036"/>
    </location>
</feature>
<evidence type="ECO:0000256" key="6">
    <source>
        <dbReference type="ARBA" id="ARBA00023136"/>
    </source>
</evidence>
<feature type="domain" description="Ig-like" evidence="12">
    <location>
        <begin position="27"/>
        <end position="113"/>
    </location>
</feature>
<dbReference type="InterPro" id="IPR036116">
    <property type="entry name" value="FN3_sf"/>
</dbReference>
<feature type="compositionally biased region" description="Low complexity" evidence="9">
    <location>
        <begin position="1144"/>
        <end position="1158"/>
    </location>
</feature>
<dbReference type="PROSITE" id="PS50853">
    <property type="entry name" value="FN3"/>
    <property type="match status" value="3"/>
</dbReference>
<dbReference type="Pfam" id="PF00041">
    <property type="entry name" value="fn3"/>
    <property type="match status" value="2"/>
</dbReference>
<evidence type="ECO:0000256" key="4">
    <source>
        <dbReference type="ARBA" id="ARBA00022737"/>
    </source>
</evidence>
<dbReference type="EMBL" id="CAJFCV020000003">
    <property type="protein sequence ID" value="CAG9111186.1"/>
    <property type="molecule type" value="Genomic_DNA"/>
</dbReference>
<feature type="region of interest" description="Disordered" evidence="9">
    <location>
        <begin position="1025"/>
        <end position="1102"/>
    </location>
</feature>
<feature type="transmembrane region" description="Helical" evidence="10">
    <location>
        <begin position="853"/>
        <end position="875"/>
    </location>
</feature>
<sequence>MFSAVGLFILLWLSPTIPRIRAENDKPVIREHPLDVLVDKNDPATLRCNVTGDNVKITWYKDDQPVNIGNAAHRLILPNGSLFLLRADHDLGTYHCTASNDHGEVSSQSAHVRQASLREEFRVRPHNVNAVLGQKAILECSPPRGFPEPSVSWRKDDEPLEDDRRFQLDPSGNLVIENVQRSDSGVYQCVAMNMVGERVSGPARLSVSEKPRFLVEPKDALSEVNTSVVFDCRVAGEPSPTISWKKRNCVPVMEGGKCSDSMPIGRAYITDDSRGLQIDRVQPEDEGDYVCVAKNSAGEIETSAKLRVQAPPKIVKAPKNQKLKPGETAEFECEVTGRPAPGVVWSKEGERRFTLMSGQDLNGRIEVSPAGTLRIKEVNELDVGNYVCAAVNSVGSALKKTMLTLEIDAANAVPPPQITYGPSNQTLLTHDIAILPCQFTPAPPGRDPPNVSWFHNSIPINRDDHRFSVSPSGTLKITDLSKEDAGNYTCQVESAYGYNSWSGYLQVEEHTNPSAVFERMPDRSQLPAAPSQPRVNVRRPNQIDIEWDPPTNHGASPVTHYTLQYWNPTPGSKTTWTTVNDRINGLKYRLVGVQPGQQYFFIVRANNALGMGEPSPMSQMALTYADQEPKESSTPETTVTLQKPVRLTHAKTINSSTALLTWTNGEGLNNDGFYLTWRGPPLANGETIMNITEPKVSSVLVNGLKPYSTYDFFLIPYKNSMNLSPSNSIELRTPEGIPDPPRNVFARMENLTSVLISFGPPAEIRGILKGFDIQFRDNSSENVNTIRTRANARSVTLRNLAPNRSYQAHVAALNGEGRSEYVSTELFTMNEATLQRHHQLYGRHETAVSPWKIGAGAGFLALFLALGAILAFCWCRYGGGKKRKNSLRHRPPSTDFIKINDGSVATGREEYWPESAMPFHIPPPPPPPNGLAHQCSGMTVHSHMANMNGQMNMSSPRSAHYFHHHPCCAPMMNAYGTTVRPHYAGPYCAGSSTLGREEGQYHYAVLPPTSTLPHHAIMHYEDDPSPYASTTVTSSGYGPPVPSNPPPMFIPQQLQQNFPPNGSIRRTATQPAQSNNSSANLQGRRTPRTNPHFFNDVPAPAPQQDMELGRILAQVPPPPTQTYDSVTEDFMNVPKEEGNKDLPNRTTNSRSPPRSRNGTADHEERFLLK</sequence>
<dbReference type="Proteomes" id="UP000582659">
    <property type="component" value="Unassembled WGS sequence"/>
</dbReference>
<evidence type="ECO:0000259" key="12">
    <source>
        <dbReference type="PROSITE" id="PS50835"/>
    </source>
</evidence>
<keyword evidence="3 11" id="KW-0732">Signal</keyword>
<evidence type="ECO:0000256" key="5">
    <source>
        <dbReference type="ARBA" id="ARBA00022989"/>
    </source>
</evidence>
<feature type="signal peptide" evidence="11">
    <location>
        <begin position="1"/>
        <end position="22"/>
    </location>
</feature>
<dbReference type="Gene3D" id="2.60.40.10">
    <property type="entry name" value="Immunoglobulins"/>
    <property type="match status" value="8"/>
</dbReference>
<keyword evidence="2 10" id="KW-0812">Transmembrane</keyword>
<dbReference type="GO" id="GO:0007411">
    <property type="term" value="P:axon guidance"/>
    <property type="evidence" value="ECO:0007669"/>
    <property type="project" value="TreeGrafter"/>
</dbReference>
<feature type="compositionally biased region" description="Polar residues" evidence="9">
    <location>
        <begin position="1052"/>
        <end position="1083"/>
    </location>
</feature>
<dbReference type="Pfam" id="PF13927">
    <property type="entry name" value="Ig_3"/>
    <property type="match status" value="2"/>
</dbReference>
<evidence type="ECO:0000313" key="14">
    <source>
        <dbReference type="EMBL" id="CAD5222804.1"/>
    </source>
</evidence>
<proteinExistence type="predicted"/>
<feature type="chain" id="PRO_5036204358" evidence="11">
    <location>
        <begin position="23"/>
        <end position="1169"/>
    </location>
</feature>
<accession>A0A7I8WGC1</accession>
<evidence type="ECO:0000256" key="11">
    <source>
        <dbReference type="SAM" id="SignalP"/>
    </source>
</evidence>
<feature type="compositionally biased region" description="Basic and acidic residues" evidence="9">
    <location>
        <begin position="1134"/>
        <end position="1143"/>
    </location>
</feature>
<dbReference type="SUPFAM" id="SSF48726">
    <property type="entry name" value="Immunoglobulin"/>
    <property type="match status" value="5"/>
</dbReference>
<dbReference type="InterPro" id="IPR036179">
    <property type="entry name" value="Ig-like_dom_sf"/>
</dbReference>
<evidence type="ECO:0000256" key="2">
    <source>
        <dbReference type="ARBA" id="ARBA00022692"/>
    </source>
</evidence>
<dbReference type="FunFam" id="2.60.40.10:FF:000032">
    <property type="entry name" value="palladin isoform X1"/>
    <property type="match status" value="1"/>
</dbReference>
<evidence type="ECO:0000313" key="15">
    <source>
        <dbReference type="Proteomes" id="UP000659654"/>
    </source>
</evidence>
<dbReference type="InterPro" id="IPR013098">
    <property type="entry name" value="Ig_I-set"/>
</dbReference>
<evidence type="ECO:0000256" key="3">
    <source>
        <dbReference type="ARBA" id="ARBA00022729"/>
    </source>
</evidence>
<keyword evidence="4" id="KW-0677">Repeat</keyword>
<feature type="region of interest" description="Disordered" evidence="9">
    <location>
        <begin position="1114"/>
        <end position="1169"/>
    </location>
</feature>
<dbReference type="PANTHER" id="PTHR44170:SF52">
    <property type="entry name" value="PROTEIN SAX-3"/>
    <property type="match status" value="1"/>
</dbReference>
<evidence type="ECO:0000256" key="10">
    <source>
        <dbReference type="SAM" id="Phobius"/>
    </source>
</evidence>
<dbReference type="PANTHER" id="PTHR44170">
    <property type="entry name" value="PROTEIN SIDEKICK"/>
    <property type="match status" value="1"/>
</dbReference>
<dbReference type="FunFam" id="2.60.40.10:FF:000189">
    <property type="entry name" value="Neogenin isoform 3"/>
    <property type="match status" value="1"/>
</dbReference>
<dbReference type="GO" id="GO:0005886">
    <property type="term" value="C:plasma membrane"/>
    <property type="evidence" value="ECO:0007669"/>
    <property type="project" value="TreeGrafter"/>
</dbReference>
<keyword evidence="7" id="KW-1015">Disulfide bond</keyword>
<feature type="compositionally biased region" description="Pro residues" evidence="9">
    <location>
        <begin position="1039"/>
        <end position="1049"/>
    </location>
</feature>
<evidence type="ECO:0000256" key="1">
    <source>
        <dbReference type="ARBA" id="ARBA00004167"/>
    </source>
</evidence>
<name>A0A7I8WGC1_BURXY</name>
<dbReference type="InterPro" id="IPR003599">
    <property type="entry name" value="Ig_sub"/>
</dbReference>